<dbReference type="Pfam" id="PF00561">
    <property type="entry name" value="Abhydrolase_1"/>
    <property type="match status" value="1"/>
</dbReference>
<evidence type="ECO:0000313" key="3">
    <source>
        <dbReference type="EMBL" id="SJM48914.1"/>
    </source>
</evidence>
<gene>
    <name evidence="3" type="ORF">CZ674_01710</name>
</gene>
<dbReference type="PANTHER" id="PTHR46118">
    <property type="entry name" value="PROTEIN ABHD11"/>
    <property type="match status" value="1"/>
</dbReference>
<dbReference type="Proteomes" id="UP000195787">
    <property type="component" value="Unassembled WGS sequence"/>
</dbReference>
<keyword evidence="1 3" id="KW-0378">Hydrolase</keyword>
<dbReference type="Gene3D" id="3.40.50.1820">
    <property type="entry name" value="alpha/beta hydrolase"/>
    <property type="match status" value="1"/>
</dbReference>
<dbReference type="AlphaFoldDB" id="A0A1R4EZ51"/>
<feature type="domain" description="AB hydrolase-1" evidence="2">
    <location>
        <begin position="8"/>
        <end position="236"/>
    </location>
</feature>
<dbReference type="InterPro" id="IPR000639">
    <property type="entry name" value="Epox_hydrolase-like"/>
</dbReference>
<reference evidence="3 4" key="1">
    <citation type="submission" date="2017-02" db="EMBL/GenBank/DDBJ databases">
        <authorList>
            <person name="Peterson S.W."/>
        </authorList>
    </citation>
    <scope>NUCLEOTIDE SEQUENCE [LARGE SCALE GENOMIC DNA]</scope>
    <source>
        <strain evidence="3 4">LMG 22410</strain>
    </source>
</reference>
<accession>A0A1R4EZ51</accession>
<sequence>MIGPETAPAVVFLHGLMGRGKNFLTIAKGLEPEYRSVLVDLPNHGDSVWTETFDYEALADSVAEHLASMDLGDFTLVGHSLGGKVAMVMALRHPDLIARLAVVDIAPTDRTNAGDEFVHLLGSLKALDLDAVSKRADADELLSDPIPSRTIRGFLMQNLRRGDDGFEWQPNLDLLFDSLAKIGGFPASEGLEYDRPVVWIAGGKSDYVTDASNDRMRELFPRARKVTIRESGHWVHSAQPEQFTAILRAFLDAE</sequence>
<evidence type="ECO:0000259" key="2">
    <source>
        <dbReference type="Pfam" id="PF00561"/>
    </source>
</evidence>
<proteinExistence type="predicted"/>
<dbReference type="SUPFAM" id="SSF53474">
    <property type="entry name" value="alpha/beta-Hydrolases"/>
    <property type="match status" value="1"/>
</dbReference>
<protein>
    <submittedName>
        <fullName evidence="3">Hydrolase, alpha/beta fold family</fullName>
    </submittedName>
</protein>
<dbReference type="PANTHER" id="PTHR46118:SF4">
    <property type="entry name" value="PROTEIN ABHD11"/>
    <property type="match status" value="1"/>
</dbReference>
<dbReference type="InterPro" id="IPR000073">
    <property type="entry name" value="AB_hydrolase_1"/>
</dbReference>
<keyword evidence="4" id="KW-1185">Reference proteome</keyword>
<dbReference type="PRINTS" id="PR00111">
    <property type="entry name" value="ABHYDROLASE"/>
</dbReference>
<dbReference type="GO" id="GO:0016787">
    <property type="term" value="F:hydrolase activity"/>
    <property type="evidence" value="ECO:0007669"/>
    <property type="project" value="UniProtKB-KW"/>
</dbReference>
<evidence type="ECO:0000256" key="1">
    <source>
        <dbReference type="ARBA" id="ARBA00022801"/>
    </source>
</evidence>
<dbReference type="InterPro" id="IPR029058">
    <property type="entry name" value="AB_hydrolase_fold"/>
</dbReference>
<dbReference type="PRINTS" id="PR00412">
    <property type="entry name" value="EPOXHYDRLASE"/>
</dbReference>
<evidence type="ECO:0000313" key="4">
    <source>
        <dbReference type="Proteomes" id="UP000195787"/>
    </source>
</evidence>
<dbReference type="EMBL" id="FUHU01000009">
    <property type="protein sequence ID" value="SJM48914.1"/>
    <property type="molecule type" value="Genomic_DNA"/>
</dbReference>
<organism evidence="3 4">
    <name type="scientific">Agrococcus casei LMG 22410</name>
    <dbReference type="NCBI Taxonomy" id="1255656"/>
    <lineage>
        <taxon>Bacteria</taxon>
        <taxon>Bacillati</taxon>
        <taxon>Actinomycetota</taxon>
        <taxon>Actinomycetes</taxon>
        <taxon>Micrococcales</taxon>
        <taxon>Microbacteriaceae</taxon>
        <taxon>Agrococcus</taxon>
    </lineage>
</organism>
<name>A0A1R4EZ51_9MICO</name>